<reference evidence="9 10" key="1">
    <citation type="journal article" date="2022" name="Nat. Ecol. Evol.">
        <title>A masculinizing supergene underlies an exaggerated male reproductive morph in a spider.</title>
        <authorList>
            <person name="Hendrickx F."/>
            <person name="De Corte Z."/>
            <person name="Sonet G."/>
            <person name="Van Belleghem S.M."/>
            <person name="Kostlbacher S."/>
            <person name="Vangestel C."/>
        </authorList>
    </citation>
    <scope>NUCLEOTIDE SEQUENCE [LARGE SCALE GENOMIC DNA]</scope>
    <source>
        <strain evidence="9">W744_W776</strain>
    </source>
</reference>
<dbReference type="InterPro" id="IPR001715">
    <property type="entry name" value="CH_dom"/>
</dbReference>
<feature type="compositionally biased region" description="Polar residues" evidence="5">
    <location>
        <begin position="764"/>
        <end position="773"/>
    </location>
</feature>
<dbReference type="InterPro" id="IPR050540">
    <property type="entry name" value="F-actin_Monoox_Mical"/>
</dbReference>
<evidence type="ECO:0000256" key="5">
    <source>
        <dbReference type="SAM" id="MobiDB-lite"/>
    </source>
</evidence>
<feature type="compositionally biased region" description="Pro residues" evidence="5">
    <location>
        <begin position="860"/>
        <end position="869"/>
    </location>
</feature>
<feature type="compositionally biased region" description="Polar residues" evidence="5">
    <location>
        <begin position="834"/>
        <end position="852"/>
    </location>
</feature>
<organism evidence="9 10">
    <name type="scientific">Oedothorax gibbosus</name>
    <dbReference type="NCBI Taxonomy" id="931172"/>
    <lineage>
        <taxon>Eukaryota</taxon>
        <taxon>Metazoa</taxon>
        <taxon>Ecdysozoa</taxon>
        <taxon>Arthropoda</taxon>
        <taxon>Chelicerata</taxon>
        <taxon>Arachnida</taxon>
        <taxon>Araneae</taxon>
        <taxon>Araneomorphae</taxon>
        <taxon>Entelegynae</taxon>
        <taxon>Araneoidea</taxon>
        <taxon>Linyphiidae</taxon>
        <taxon>Erigoninae</taxon>
        <taxon>Oedothorax</taxon>
    </lineage>
</organism>
<dbReference type="SUPFAM" id="SSF57716">
    <property type="entry name" value="Glucocorticoid receptor-like (DNA-binding domain)"/>
    <property type="match status" value="1"/>
</dbReference>
<dbReference type="Pfam" id="PF00307">
    <property type="entry name" value="CH"/>
    <property type="match status" value="1"/>
</dbReference>
<dbReference type="SMART" id="SM00132">
    <property type="entry name" value="LIM"/>
    <property type="match status" value="1"/>
</dbReference>
<feature type="compositionally biased region" description="Low complexity" evidence="5">
    <location>
        <begin position="275"/>
        <end position="289"/>
    </location>
</feature>
<feature type="compositionally biased region" description="Polar residues" evidence="5">
    <location>
        <begin position="784"/>
        <end position="796"/>
    </location>
</feature>
<feature type="compositionally biased region" description="Basic residues" evidence="5">
    <location>
        <begin position="1103"/>
        <end position="1115"/>
    </location>
</feature>
<comment type="caution">
    <text evidence="9">The sequence shown here is derived from an EMBL/GenBank/DDBJ whole genome shotgun (WGS) entry which is preliminary data.</text>
</comment>
<evidence type="ECO:0000313" key="10">
    <source>
        <dbReference type="Proteomes" id="UP000827092"/>
    </source>
</evidence>
<feature type="domain" description="LIM zinc-binding" evidence="7">
    <location>
        <begin position="147"/>
        <end position="209"/>
    </location>
</feature>
<dbReference type="InterPro" id="IPR036872">
    <property type="entry name" value="CH_dom_sf"/>
</dbReference>
<feature type="region of interest" description="Disordered" evidence="5">
    <location>
        <begin position="207"/>
        <end position="240"/>
    </location>
</feature>
<feature type="compositionally biased region" description="Basic and acidic residues" evidence="5">
    <location>
        <begin position="679"/>
        <end position="695"/>
    </location>
</feature>
<dbReference type="GO" id="GO:0046872">
    <property type="term" value="F:metal ion binding"/>
    <property type="evidence" value="ECO:0007669"/>
    <property type="project" value="UniProtKB-KW"/>
</dbReference>
<feature type="compositionally biased region" description="Low complexity" evidence="5">
    <location>
        <begin position="390"/>
        <end position="406"/>
    </location>
</feature>
<keyword evidence="2 4" id="KW-0862">Zinc</keyword>
<feature type="compositionally biased region" description="Basic and acidic residues" evidence="5">
    <location>
        <begin position="595"/>
        <end position="605"/>
    </location>
</feature>
<protein>
    <recommendedName>
        <fullName evidence="11">MICAL-like protein 1</fullName>
    </recommendedName>
</protein>
<feature type="compositionally biased region" description="Basic and acidic residues" evidence="5">
    <location>
        <begin position="874"/>
        <end position="885"/>
    </location>
</feature>
<feature type="region of interest" description="Disordered" evidence="5">
    <location>
        <begin position="1072"/>
        <end position="1115"/>
    </location>
</feature>
<proteinExistence type="predicted"/>
<evidence type="ECO:0000313" key="9">
    <source>
        <dbReference type="EMBL" id="KAG8184867.1"/>
    </source>
</evidence>
<feature type="compositionally biased region" description="Basic and acidic residues" evidence="5">
    <location>
        <begin position="1086"/>
        <end position="1102"/>
    </location>
</feature>
<dbReference type="PROSITE" id="PS50023">
    <property type="entry name" value="LIM_DOMAIN_2"/>
    <property type="match status" value="1"/>
</dbReference>
<feature type="region of interest" description="Disordered" evidence="5">
    <location>
        <begin position="361"/>
        <end position="461"/>
    </location>
</feature>
<feature type="region of interest" description="Disordered" evidence="5">
    <location>
        <begin position="321"/>
        <end position="347"/>
    </location>
</feature>
<evidence type="ECO:0000259" key="7">
    <source>
        <dbReference type="PROSITE" id="PS50023"/>
    </source>
</evidence>
<dbReference type="Gene3D" id="1.10.418.10">
    <property type="entry name" value="Calponin-like domain"/>
    <property type="match status" value="1"/>
</dbReference>
<evidence type="ECO:0008006" key="11">
    <source>
        <dbReference type="Google" id="ProtNLM"/>
    </source>
</evidence>
<dbReference type="PROSITE" id="PS51848">
    <property type="entry name" value="BMERB"/>
    <property type="match status" value="1"/>
</dbReference>
<dbReference type="Pfam" id="PF12130">
    <property type="entry name" value="bMERB_dom"/>
    <property type="match status" value="1"/>
</dbReference>
<dbReference type="PANTHER" id="PTHR23167">
    <property type="entry name" value="CALPONIN HOMOLOGY DOMAIN-CONTAINING PROTEIN DDB_G0272472-RELATED"/>
    <property type="match status" value="1"/>
</dbReference>
<dbReference type="Pfam" id="PF00412">
    <property type="entry name" value="LIM"/>
    <property type="match status" value="1"/>
</dbReference>
<keyword evidence="1 4" id="KW-0479">Metal-binding</keyword>
<gene>
    <name evidence="9" type="ORF">JTE90_016208</name>
</gene>
<feature type="compositionally biased region" description="Polar residues" evidence="5">
    <location>
        <begin position="606"/>
        <end position="616"/>
    </location>
</feature>
<dbReference type="PROSITE" id="PS50021">
    <property type="entry name" value="CH"/>
    <property type="match status" value="1"/>
</dbReference>
<dbReference type="PROSITE" id="PS00478">
    <property type="entry name" value="LIM_DOMAIN_1"/>
    <property type="match status" value="1"/>
</dbReference>
<name>A0AAV6UKD4_9ARAC</name>
<evidence type="ECO:0000256" key="3">
    <source>
        <dbReference type="ARBA" id="ARBA00023038"/>
    </source>
</evidence>
<dbReference type="Proteomes" id="UP000827092">
    <property type="component" value="Unassembled WGS sequence"/>
</dbReference>
<dbReference type="EMBL" id="JAFNEN010000357">
    <property type="protein sequence ID" value="KAG8184867.1"/>
    <property type="molecule type" value="Genomic_DNA"/>
</dbReference>
<evidence type="ECO:0000256" key="1">
    <source>
        <dbReference type="ARBA" id="ARBA00022723"/>
    </source>
</evidence>
<feature type="domain" description="BMERB" evidence="8">
    <location>
        <begin position="901"/>
        <end position="1052"/>
    </location>
</feature>
<dbReference type="SUPFAM" id="SSF47576">
    <property type="entry name" value="Calponin-homology domain, CH-domain"/>
    <property type="match status" value="1"/>
</dbReference>
<feature type="compositionally biased region" description="Polar residues" evidence="5">
    <location>
        <begin position="407"/>
        <end position="429"/>
    </location>
</feature>
<dbReference type="SMART" id="SM00033">
    <property type="entry name" value="CH"/>
    <property type="match status" value="1"/>
</dbReference>
<feature type="compositionally biased region" description="Basic and acidic residues" evidence="5">
    <location>
        <begin position="571"/>
        <end position="587"/>
    </location>
</feature>
<feature type="compositionally biased region" description="Basic residues" evidence="5">
    <location>
        <begin position="1073"/>
        <end position="1085"/>
    </location>
</feature>
<feature type="compositionally biased region" description="Polar residues" evidence="5">
    <location>
        <begin position="489"/>
        <end position="504"/>
    </location>
</feature>
<feature type="compositionally biased region" description="Polar residues" evidence="5">
    <location>
        <begin position="210"/>
        <end position="221"/>
    </location>
</feature>
<evidence type="ECO:0000259" key="6">
    <source>
        <dbReference type="PROSITE" id="PS50021"/>
    </source>
</evidence>
<keyword evidence="3 4" id="KW-0440">LIM domain</keyword>
<evidence type="ECO:0000259" key="8">
    <source>
        <dbReference type="PROSITE" id="PS51848"/>
    </source>
</evidence>
<dbReference type="InterPro" id="IPR001781">
    <property type="entry name" value="Znf_LIM"/>
</dbReference>
<accession>A0AAV6UKD4</accession>
<keyword evidence="10" id="KW-1185">Reference proteome</keyword>
<feature type="compositionally biased region" description="Polar residues" evidence="5">
    <location>
        <begin position="559"/>
        <end position="570"/>
    </location>
</feature>
<feature type="region of interest" description="Disordered" evidence="5">
    <location>
        <begin position="489"/>
        <end position="912"/>
    </location>
</feature>
<evidence type="ECO:0000256" key="4">
    <source>
        <dbReference type="PROSITE-ProRule" id="PRU00125"/>
    </source>
</evidence>
<feature type="compositionally biased region" description="Basic and acidic residues" evidence="5">
    <location>
        <begin position="657"/>
        <end position="667"/>
    </location>
</feature>
<feature type="compositionally biased region" description="Polar residues" evidence="5">
    <location>
        <begin position="443"/>
        <end position="456"/>
    </location>
</feature>
<dbReference type="CDD" id="cd09358">
    <property type="entry name" value="LIM_Mical_like"/>
    <property type="match status" value="1"/>
</dbReference>
<dbReference type="AlphaFoldDB" id="A0AAV6UKD4"/>
<feature type="compositionally biased region" description="Polar residues" evidence="5">
    <location>
        <begin position="541"/>
        <end position="551"/>
    </location>
</feature>
<dbReference type="SMART" id="SM01203">
    <property type="entry name" value="DUF3585"/>
    <property type="match status" value="1"/>
</dbReference>
<sequence length="1115" mass="124329">MEKIDAKGLIKGLENWAKRVTAGYRDVNVTNMSSSFRDGLAFCAIIHHYRPDLIKEDIFDNNSLAFSTAEKQLGVPALLEAKDMEQYSQPDRLSIITYLSQLHNCFENQNKVKTMKSSFKRRQSNSSGPPPKVLSVQPKLLSSNRNDTCYSCNHRVFILERLIVDSKLYHTTCFRCSKCNCLLNPGTYVEGDTPGRYECAVCMPDESTDSMETQDTTSLDSYDSKTDSLSDAPVKPVSPLPSRVAAKSLLTDKVTSARSTFLQHSLTPKSPEVVPSPALRRSASPSESSKSLRMDDSAKNGFSVKSRISVFESSKTSKSESFLNKSEIDASSKPKLPSDSGAINGEVPALKKSLRNSAISMTAIKSDSKPTESLISPDKTSKNSPSLDFTNTVSSNSTSNLSTPSSDIESPQTDKSNCDTLASPSTFNKVPSPAARRSLLLKSPSTEDGTKKSQFNMGEYKSPLRNSRDIFQTNLQPLKLSIPSINSSLKNEAANSPSASTPDSVKSPVLEIPQIRSTYARTLPRPGSASVTLTPKDKESGANTNSESSLTDVLHSKWSRTTPRRSSFDSPQKDSESIDSPSMKKENSMTFIENFAKKGNTDRDNSFFQRHQTSTPIPSPRRSLESKNYGLGKPPSPPSEVDSPMPTSNQNLPSKDIINKKKVEIKIDNPSPISSQKLHTKDLSNKKAEVSKTTEPDIVYPDDLNPFGDDDDEEQQPEDEYPDDLNPFGDDDEDIPEPKSSSAVADYDETMNPFASDDDDDESNATPIKQSSKPPRPAPPQTALRFQQDSSFSSISTPTGTPKGTLKKRPAPRPPGIKDIFPNEDSEADVSLKSGPSPSLSRKGLQTPSPKFNSLRKSKPAPPPPPTPPVQSDAKAKSVADETPKQPKAKKKRPAPPVPIPKRKDNKKIPLKEILREMKEIEEKQRECERQGREIELLIRDKDKDEEASVEEEEYIMQLFELVNQKNALFRRQAELMYIKRSQRLEEQQSDIETKIRQLMMKPEEDKTNDDRSKEEELILELKDIVDQRSSIIDSIEMDRRRELEEDASIQEQVEIKNGDLPITAEIKEKSTEKKKKFKLKKDKKKKDSEKKSQENEEGEKKKKEKKKWLSTKKT</sequence>
<feature type="compositionally biased region" description="Acidic residues" evidence="5">
    <location>
        <begin position="708"/>
        <end position="735"/>
    </location>
</feature>
<dbReference type="InterPro" id="IPR022735">
    <property type="entry name" value="bMERB_dom"/>
</dbReference>
<feature type="region of interest" description="Disordered" evidence="5">
    <location>
        <begin position="261"/>
        <end position="298"/>
    </location>
</feature>
<feature type="region of interest" description="Disordered" evidence="5">
    <location>
        <begin position="116"/>
        <end position="136"/>
    </location>
</feature>
<dbReference type="PANTHER" id="PTHR23167:SF84">
    <property type="entry name" value="ALPHA ACTININ 3-RELATED"/>
    <property type="match status" value="1"/>
</dbReference>
<feature type="domain" description="Calponin-homology (CH)" evidence="6">
    <location>
        <begin position="7"/>
        <end position="107"/>
    </location>
</feature>
<dbReference type="Gene3D" id="2.10.110.10">
    <property type="entry name" value="Cysteine Rich Protein"/>
    <property type="match status" value="1"/>
</dbReference>
<evidence type="ECO:0000256" key="2">
    <source>
        <dbReference type="ARBA" id="ARBA00022833"/>
    </source>
</evidence>